<comment type="caution">
    <text evidence="2">The sequence shown here is derived from an EMBL/GenBank/DDBJ whole genome shotgun (WGS) entry which is preliminary data.</text>
</comment>
<protein>
    <recommendedName>
        <fullName evidence="4">Acyltransferase 3 domain-containing protein</fullName>
    </recommendedName>
</protein>
<feature type="transmembrane region" description="Helical" evidence="1">
    <location>
        <begin position="7"/>
        <end position="27"/>
    </location>
</feature>
<feature type="transmembrane region" description="Helical" evidence="1">
    <location>
        <begin position="33"/>
        <end position="51"/>
    </location>
</feature>
<evidence type="ECO:0000313" key="2">
    <source>
        <dbReference type="EMBL" id="KXV79254.1"/>
    </source>
</evidence>
<proteinExistence type="predicted"/>
<dbReference type="EMBL" id="LHZZ01000347">
    <property type="protein sequence ID" value="KXV79254.1"/>
    <property type="molecule type" value="Genomic_DNA"/>
</dbReference>
<gene>
    <name evidence="2" type="ORF">AD953_02895</name>
</gene>
<dbReference type="Proteomes" id="UP000075538">
    <property type="component" value="Unassembled WGS sequence"/>
</dbReference>
<sequence>MGDAYGVYLLHYAVVTWTQFYLLPISWGAVPKAILVLTVTLSSSLFMTWIVRSVPVMRRVI</sequence>
<name>A0A149VGF1_9PROT</name>
<evidence type="ECO:0008006" key="4">
    <source>
        <dbReference type="Google" id="ProtNLM"/>
    </source>
</evidence>
<evidence type="ECO:0000256" key="1">
    <source>
        <dbReference type="SAM" id="Phobius"/>
    </source>
</evidence>
<dbReference type="AlphaFoldDB" id="A0A149VGF1"/>
<keyword evidence="1" id="KW-0812">Transmembrane</keyword>
<accession>A0A149VGF1</accession>
<dbReference type="PATRIC" id="fig|178901.15.peg.2011"/>
<keyword evidence="1" id="KW-1133">Transmembrane helix</keyword>
<keyword evidence="1" id="KW-0472">Membrane</keyword>
<organism evidence="2 3">
    <name type="scientific">Acetobacter malorum</name>
    <dbReference type="NCBI Taxonomy" id="178901"/>
    <lineage>
        <taxon>Bacteria</taxon>
        <taxon>Pseudomonadati</taxon>
        <taxon>Pseudomonadota</taxon>
        <taxon>Alphaproteobacteria</taxon>
        <taxon>Acetobacterales</taxon>
        <taxon>Acetobacteraceae</taxon>
        <taxon>Acetobacter</taxon>
    </lineage>
</organism>
<reference evidence="2 3" key="1">
    <citation type="submission" date="2015-06" db="EMBL/GenBank/DDBJ databases">
        <title>Improved classification and identification of acetic acid bacteria using matrix-assisted laser desorption/ionization time-of-flight mass spectrometry; Gluconobacter nephelii and Gluconobacter uchimurae are later heterotypic synonyms of Gluconobacter japonicus and Gluconobacter oxydans, respectively.</title>
        <authorList>
            <person name="Li L."/>
            <person name="Cleenwerck I."/>
            <person name="De Vuyst L."/>
            <person name="Vandamme P."/>
        </authorList>
    </citation>
    <scope>NUCLEOTIDE SEQUENCE [LARGE SCALE GENOMIC DNA]</scope>
    <source>
        <strain evidence="2 3">LMG 1604</strain>
    </source>
</reference>
<evidence type="ECO:0000313" key="3">
    <source>
        <dbReference type="Proteomes" id="UP000075538"/>
    </source>
</evidence>